<keyword evidence="3 7" id="KW-0813">Transport</keyword>
<dbReference type="PROSITE" id="PS50850">
    <property type="entry name" value="MFS"/>
    <property type="match status" value="1"/>
</dbReference>
<feature type="transmembrane region" description="Helical" evidence="9">
    <location>
        <begin position="157"/>
        <end position="176"/>
    </location>
</feature>
<dbReference type="InterPro" id="IPR036259">
    <property type="entry name" value="MFS_trans_sf"/>
</dbReference>
<dbReference type="InterPro" id="IPR005828">
    <property type="entry name" value="MFS_sugar_transport-like"/>
</dbReference>
<evidence type="ECO:0000256" key="9">
    <source>
        <dbReference type="SAM" id="Phobius"/>
    </source>
</evidence>
<dbReference type="InterPro" id="IPR003663">
    <property type="entry name" value="Sugar/inositol_transpt"/>
</dbReference>
<dbReference type="InterPro" id="IPR005829">
    <property type="entry name" value="Sugar_transporter_CS"/>
</dbReference>
<accession>A0AA40ALJ5</accession>
<evidence type="ECO:0000256" key="1">
    <source>
        <dbReference type="ARBA" id="ARBA00004141"/>
    </source>
</evidence>
<comment type="subcellular location">
    <subcellularLocation>
        <location evidence="1">Membrane</location>
        <topology evidence="1">Multi-pass membrane protein</topology>
    </subcellularLocation>
</comment>
<evidence type="ECO:0000256" key="2">
    <source>
        <dbReference type="ARBA" id="ARBA00010992"/>
    </source>
</evidence>
<protein>
    <submittedName>
        <fullName evidence="11">General substrate transporter</fullName>
    </submittedName>
</protein>
<feature type="transmembrane region" description="Helical" evidence="9">
    <location>
        <begin position="399"/>
        <end position="421"/>
    </location>
</feature>
<feature type="transmembrane region" description="Helical" evidence="9">
    <location>
        <begin position="125"/>
        <end position="145"/>
    </location>
</feature>
<name>A0AA40ALJ5_9PEZI</name>
<evidence type="ECO:0000313" key="11">
    <source>
        <dbReference type="EMBL" id="KAK0718049.1"/>
    </source>
</evidence>
<feature type="transmembrane region" description="Helical" evidence="9">
    <location>
        <begin position="471"/>
        <end position="488"/>
    </location>
</feature>
<dbReference type="PANTHER" id="PTHR48022">
    <property type="entry name" value="PLASTIDIC GLUCOSE TRANSPORTER 4"/>
    <property type="match status" value="1"/>
</dbReference>
<feature type="transmembrane region" description="Helical" evidence="9">
    <location>
        <begin position="369"/>
        <end position="390"/>
    </location>
</feature>
<evidence type="ECO:0000259" key="10">
    <source>
        <dbReference type="PROSITE" id="PS50850"/>
    </source>
</evidence>
<organism evidence="11 12">
    <name type="scientific">Lasiosphaeria miniovina</name>
    <dbReference type="NCBI Taxonomy" id="1954250"/>
    <lineage>
        <taxon>Eukaryota</taxon>
        <taxon>Fungi</taxon>
        <taxon>Dikarya</taxon>
        <taxon>Ascomycota</taxon>
        <taxon>Pezizomycotina</taxon>
        <taxon>Sordariomycetes</taxon>
        <taxon>Sordariomycetidae</taxon>
        <taxon>Sordariales</taxon>
        <taxon>Lasiosphaeriaceae</taxon>
        <taxon>Lasiosphaeria</taxon>
    </lineage>
</organism>
<evidence type="ECO:0000256" key="5">
    <source>
        <dbReference type="ARBA" id="ARBA00022989"/>
    </source>
</evidence>
<dbReference type="GeneID" id="85330734"/>
<proteinExistence type="inferred from homology"/>
<feature type="domain" description="Major facilitator superfamily (MFS) profile" evidence="10">
    <location>
        <begin position="81"/>
        <end position="522"/>
    </location>
</feature>
<gene>
    <name evidence="11" type="ORF">B0T26DRAFT_830168</name>
</gene>
<feature type="transmembrane region" description="Helical" evidence="9">
    <location>
        <begin position="219"/>
        <end position="238"/>
    </location>
</feature>
<feature type="transmembrane region" description="Helical" evidence="9">
    <location>
        <begin position="80"/>
        <end position="105"/>
    </location>
</feature>
<keyword evidence="6 9" id="KW-0472">Membrane</keyword>
<feature type="transmembrane region" description="Helical" evidence="9">
    <location>
        <begin position="433"/>
        <end position="459"/>
    </location>
</feature>
<dbReference type="Gene3D" id="1.20.1250.20">
    <property type="entry name" value="MFS general substrate transporter like domains"/>
    <property type="match status" value="1"/>
</dbReference>
<dbReference type="RefSeq" id="XP_060296842.1">
    <property type="nucleotide sequence ID" value="XM_060447464.1"/>
</dbReference>
<feature type="transmembrane region" description="Helical" evidence="9">
    <location>
        <begin position="250"/>
        <end position="268"/>
    </location>
</feature>
<evidence type="ECO:0000313" key="12">
    <source>
        <dbReference type="Proteomes" id="UP001172101"/>
    </source>
</evidence>
<feature type="transmembrane region" description="Helical" evidence="9">
    <location>
        <begin position="500"/>
        <end position="518"/>
    </location>
</feature>
<evidence type="ECO:0000256" key="4">
    <source>
        <dbReference type="ARBA" id="ARBA00022692"/>
    </source>
</evidence>
<comment type="caution">
    <text evidence="11">The sequence shown here is derived from an EMBL/GenBank/DDBJ whole genome shotgun (WGS) entry which is preliminary data.</text>
</comment>
<evidence type="ECO:0000256" key="8">
    <source>
        <dbReference type="SAM" id="MobiDB-lite"/>
    </source>
</evidence>
<dbReference type="PROSITE" id="PS00217">
    <property type="entry name" value="SUGAR_TRANSPORT_2"/>
    <property type="match status" value="1"/>
</dbReference>
<evidence type="ECO:0000256" key="6">
    <source>
        <dbReference type="ARBA" id="ARBA00023136"/>
    </source>
</evidence>
<dbReference type="Pfam" id="PF00083">
    <property type="entry name" value="Sugar_tr"/>
    <property type="match status" value="1"/>
</dbReference>
<dbReference type="InterPro" id="IPR020846">
    <property type="entry name" value="MFS_dom"/>
</dbReference>
<dbReference type="NCBIfam" id="TIGR00879">
    <property type="entry name" value="SP"/>
    <property type="match status" value="1"/>
</dbReference>
<keyword evidence="5 9" id="KW-1133">Transmembrane helix</keyword>
<comment type="similarity">
    <text evidence="2 7">Belongs to the major facilitator superfamily. Sugar transporter (TC 2.A.1.1) family.</text>
</comment>
<evidence type="ECO:0000256" key="7">
    <source>
        <dbReference type="RuleBase" id="RU003346"/>
    </source>
</evidence>
<dbReference type="Proteomes" id="UP001172101">
    <property type="component" value="Unassembled WGS sequence"/>
</dbReference>
<dbReference type="EMBL" id="JAUIRO010000004">
    <property type="protein sequence ID" value="KAK0718049.1"/>
    <property type="molecule type" value="Genomic_DNA"/>
</dbReference>
<dbReference type="PANTHER" id="PTHR48022:SF57">
    <property type="entry name" value="MALTOSE TRANSPORTER, PUTATIVE (AFU_ORTHOLOGUE AFUA_4G00150)-RELATED"/>
    <property type="match status" value="1"/>
</dbReference>
<reference evidence="11" key="1">
    <citation type="submission" date="2023-06" db="EMBL/GenBank/DDBJ databases">
        <title>Genome-scale phylogeny and comparative genomics of the fungal order Sordariales.</title>
        <authorList>
            <consortium name="Lawrence Berkeley National Laboratory"/>
            <person name="Hensen N."/>
            <person name="Bonometti L."/>
            <person name="Westerberg I."/>
            <person name="Brannstrom I.O."/>
            <person name="Guillou S."/>
            <person name="Cros-Aarteil S."/>
            <person name="Calhoun S."/>
            <person name="Haridas S."/>
            <person name="Kuo A."/>
            <person name="Mondo S."/>
            <person name="Pangilinan J."/>
            <person name="Riley R."/>
            <person name="LaButti K."/>
            <person name="Andreopoulos B."/>
            <person name="Lipzen A."/>
            <person name="Chen C."/>
            <person name="Yanf M."/>
            <person name="Daum C."/>
            <person name="Ng V."/>
            <person name="Clum A."/>
            <person name="Steindorff A."/>
            <person name="Ohm R."/>
            <person name="Martin F."/>
            <person name="Silar P."/>
            <person name="Natvig D."/>
            <person name="Lalanne C."/>
            <person name="Gautier V."/>
            <person name="Ament-velasquez S.L."/>
            <person name="Kruys A."/>
            <person name="Hutchinson M.I."/>
            <person name="Powell A.J."/>
            <person name="Barry K."/>
            <person name="Miller A.N."/>
            <person name="Grigoriev I.V."/>
            <person name="Debuchy R."/>
            <person name="Gladieux P."/>
            <person name="Thoren M.H."/>
            <person name="Johannesson H."/>
        </authorList>
    </citation>
    <scope>NUCLEOTIDE SEQUENCE</scope>
    <source>
        <strain evidence="11">SMH2392-1A</strain>
    </source>
</reference>
<feature type="region of interest" description="Disordered" evidence="8">
    <location>
        <begin position="1"/>
        <end position="38"/>
    </location>
</feature>
<dbReference type="AlphaFoldDB" id="A0AA40ALJ5"/>
<dbReference type="GO" id="GO:0016020">
    <property type="term" value="C:membrane"/>
    <property type="evidence" value="ECO:0007669"/>
    <property type="project" value="UniProtKB-SubCell"/>
</dbReference>
<dbReference type="FunFam" id="1.20.1250.20:FF:000078">
    <property type="entry name" value="MFS maltose transporter, putative"/>
    <property type="match status" value="1"/>
</dbReference>
<dbReference type="GO" id="GO:0005351">
    <property type="term" value="F:carbohydrate:proton symporter activity"/>
    <property type="evidence" value="ECO:0007669"/>
    <property type="project" value="TreeGrafter"/>
</dbReference>
<keyword evidence="12" id="KW-1185">Reference proteome</keyword>
<sequence>MSSAEGAELKKKETEEVPNVVHQSETDAVSGHGVTHAPDPDFDEKKAGFAAYKGDAIEAENVEHDMGVIQAVRAYPMAAFWALVMSSTIIMESYCVFLMGAFVAYNQFMDEYGVVDKDGNKAIEASWQSALQVGGPLGALVGVLIAGPITSRIGYRWATIGGLMFLNVFIFVFYFANSLAVMFVAQLLEGVPWGIFIANAPAYCSEIVPMKLRAPATQMLQMFWAIGSILVGGVTYALQGRTDASCYRIPIALQWMFPTPLAVLIFLAPESPWWLVRKGRLEDAAKSVRRLGRASRLEHLDESVAMMRRTIDLEKSIKEPSLLELFRGTDTYRTLIVCGVYAAQNLTGNLIANQAVYFFRQAGMDSQTAFALGLITSALQTIFVMLSWILTTYLGRRTIYVWGSLINVCFLIALGVAASVGPSKSASLAQASLGLIVSVGFTLGPAPASWVIIGETSAIRLRPLTTGVGRASYYIINIPCIFLGSYMLNPTGVNLGGRCGYVWASTGFVCFLLAWIYLPEMKGRSYREIDILFNRKVPARKWKQTVVHIGDDE</sequence>
<dbReference type="InterPro" id="IPR050360">
    <property type="entry name" value="MFS_Sugar_Transporters"/>
</dbReference>
<dbReference type="SUPFAM" id="SSF103473">
    <property type="entry name" value="MFS general substrate transporter"/>
    <property type="match status" value="1"/>
</dbReference>
<evidence type="ECO:0000256" key="3">
    <source>
        <dbReference type="ARBA" id="ARBA00022448"/>
    </source>
</evidence>
<keyword evidence="4 9" id="KW-0812">Transmembrane</keyword>